<evidence type="ECO:0000256" key="13">
    <source>
        <dbReference type="ARBA" id="ARBA00023136"/>
    </source>
</evidence>
<dbReference type="GO" id="GO:0045454">
    <property type="term" value="P:cell redox homeostasis"/>
    <property type="evidence" value="ECO:0007669"/>
    <property type="project" value="TreeGrafter"/>
</dbReference>
<keyword evidence="15 18" id="KW-0676">Redox-active center</keyword>
<organism evidence="19 20">
    <name type="scientific">Mergibacter septicus</name>
    <dbReference type="NCBI Taxonomy" id="221402"/>
    <lineage>
        <taxon>Bacteria</taxon>
        <taxon>Pseudomonadati</taxon>
        <taxon>Pseudomonadota</taxon>
        <taxon>Gammaproteobacteria</taxon>
        <taxon>Pasteurellales</taxon>
        <taxon>Pasteurellaceae</taxon>
        <taxon>Mergibacter</taxon>
    </lineage>
</organism>
<dbReference type="CDD" id="cd02953">
    <property type="entry name" value="DsbDgamma"/>
    <property type="match status" value="1"/>
</dbReference>
<dbReference type="Gene3D" id="2.60.40.1250">
    <property type="entry name" value="Thiol:disulfide interchange protein DsbD, N-terminal domain"/>
    <property type="match status" value="1"/>
</dbReference>
<feature type="transmembrane region" description="Helical" evidence="18">
    <location>
        <begin position="298"/>
        <end position="328"/>
    </location>
</feature>
<evidence type="ECO:0000256" key="17">
    <source>
        <dbReference type="ARBA" id="ARBA00047804"/>
    </source>
</evidence>
<proteinExistence type="inferred from homology"/>
<evidence type="ECO:0000313" key="20">
    <source>
        <dbReference type="Proteomes" id="UP000955338"/>
    </source>
</evidence>
<evidence type="ECO:0000256" key="7">
    <source>
        <dbReference type="ARBA" id="ARBA00022729"/>
    </source>
</evidence>
<keyword evidence="12 18" id="KW-0520">NAD</keyword>
<evidence type="ECO:0000256" key="9">
    <source>
        <dbReference type="ARBA" id="ARBA00022982"/>
    </source>
</evidence>
<keyword evidence="8 18" id="KW-0201">Cytochrome c-type biogenesis</keyword>
<dbReference type="PROSITE" id="PS00194">
    <property type="entry name" value="THIOREDOXIN_1"/>
    <property type="match status" value="1"/>
</dbReference>
<dbReference type="GO" id="GO:0047134">
    <property type="term" value="F:protein-disulfide reductase [NAD(P)H] activity"/>
    <property type="evidence" value="ECO:0007669"/>
    <property type="project" value="UniProtKB-UniRule"/>
</dbReference>
<comment type="function">
    <text evidence="18">Required to facilitate the formation of correct disulfide bonds in some periplasmic proteins and for the assembly of the periplasmic c-type cytochromes. Acts by transferring electrons from cytoplasmic thioredoxin to the periplasm. This transfer involves a cascade of disulfide bond formation and reduction steps.</text>
</comment>
<dbReference type="GO" id="GO:0017004">
    <property type="term" value="P:cytochrome complex assembly"/>
    <property type="evidence" value="ECO:0007669"/>
    <property type="project" value="UniProtKB-UniRule"/>
</dbReference>
<protein>
    <recommendedName>
        <fullName evidence="18">Thiol:disulfide interchange protein DsbD</fullName>
        <ecNumber evidence="18">1.8.1.8</ecNumber>
    </recommendedName>
    <alternativeName>
        <fullName evidence="18">Protein-disulfide reductase</fullName>
        <shortName evidence="18">Disulfide reductase</shortName>
    </alternativeName>
</protein>
<keyword evidence="4 18" id="KW-1003">Cell membrane</keyword>
<keyword evidence="14 18" id="KW-1015">Disulfide bond</keyword>
<evidence type="ECO:0000256" key="4">
    <source>
        <dbReference type="ARBA" id="ARBA00022475"/>
    </source>
</evidence>
<dbReference type="InterPro" id="IPR036929">
    <property type="entry name" value="DsbDN_sf"/>
</dbReference>
<dbReference type="PANTHER" id="PTHR32234:SF0">
    <property type="entry name" value="THIOL:DISULFIDE INTERCHANGE PROTEIN DSBD"/>
    <property type="match status" value="1"/>
</dbReference>
<dbReference type="InterPro" id="IPR028250">
    <property type="entry name" value="DsbDN"/>
</dbReference>
<dbReference type="InterPro" id="IPR013766">
    <property type="entry name" value="Thioredoxin_domain"/>
</dbReference>
<comment type="catalytic activity">
    <reaction evidence="17 18">
        <text>[protein]-dithiol + NADP(+) = [protein]-disulfide + NADPH + H(+)</text>
        <dbReference type="Rhea" id="RHEA:18753"/>
        <dbReference type="Rhea" id="RHEA-COMP:10593"/>
        <dbReference type="Rhea" id="RHEA-COMP:10594"/>
        <dbReference type="ChEBI" id="CHEBI:15378"/>
        <dbReference type="ChEBI" id="CHEBI:29950"/>
        <dbReference type="ChEBI" id="CHEBI:50058"/>
        <dbReference type="ChEBI" id="CHEBI:57783"/>
        <dbReference type="ChEBI" id="CHEBI:58349"/>
        <dbReference type="EC" id="1.8.1.8"/>
    </reaction>
</comment>
<dbReference type="AlphaFoldDB" id="A0A8E3MEW5"/>
<dbReference type="InterPro" id="IPR036249">
    <property type="entry name" value="Thioredoxin-like_sf"/>
</dbReference>
<feature type="disulfide bond" description="Redox-active" evidence="18">
    <location>
        <begin position="487"/>
        <end position="490"/>
    </location>
</feature>
<dbReference type="EC" id="1.8.1.8" evidence="18"/>
<dbReference type="Pfam" id="PF02683">
    <property type="entry name" value="DsbD_TM"/>
    <property type="match status" value="1"/>
</dbReference>
<keyword evidence="10 18" id="KW-1133">Transmembrane helix</keyword>
<evidence type="ECO:0000256" key="5">
    <source>
        <dbReference type="ARBA" id="ARBA00022519"/>
    </source>
</evidence>
<keyword evidence="13 18" id="KW-0472">Membrane</keyword>
<evidence type="ECO:0000256" key="6">
    <source>
        <dbReference type="ARBA" id="ARBA00022692"/>
    </source>
</evidence>
<dbReference type="InterPro" id="IPR017937">
    <property type="entry name" value="Thioredoxin_CS"/>
</dbReference>
<feature type="transmembrane region" description="Helical" evidence="18">
    <location>
        <begin position="375"/>
        <end position="393"/>
    </location>
</feature>
<feature type="transmembrane region" description="Helical" evidence="18">
    <location>
        <begin position="334"/>
        <end position="363"/>
    </location>
</feature>
<feature type="transmembrane region" description="Helical" evidence="18">
    <location>
        <begin position="399"/>
        <end position="415"/>
    </location>
</feature>
<evidence type="ECO:0000256" key="3">
    <source>
        <dbReference type="ARBA" id="ARBA00022448"/>
    </source>
</evidence>
<evidence type="ECO:0000256" key="15">
    <source>
        <dbReference type="ARBA" id="ARBA00023284"/>
    </source>
</evidence>
<comment type="caution">
    <text evidence="18">Lacks conserved residue(s) required for the propagation of feature annotation.</text>
</comment>
<dbReference type="HAMAP" id="MF_00399">
    <property type="entry name" value="DbsD"/>
    <property type="match status" value="1"/>
</dbReference>
<keyword evidence="5 18" id="KW-0997">Cell inner membrane</keyword>
<evidence type="ECO:0000256" key="14">
    <source>
        <dbReference type="ARBA" id="ARBA00023157"/>
    </source>
</evidence>
<dbReference type="GO" id="GO:0009055">
    <property type="term" value="F:electron transfer activity"/>
    <property type="evidence" value="ECO:0007669"/>
    <property type="project" value="UniProtKB-UniRule"/>
</dbReference>
<dbReference type="GO" id="GO:0005886">
    <property type="term" value="C:plasma membrane"/>
    <property type="evidence" value="ECO:0007669"/>
    <property type="project" value="UniProtKB-SubCell"/>
</dbReference>
<dbReference type="InterPro" id="IPR022910">
    <property type="entry name" value="Thiol_diS_interchange_DbsD"/>
</dbReference>
<dbReference type="PANTHER" id="PTHR32234">
    <property type="entry name" value="THIOL:DISULFIDE INTERCHANGE PROTEIN DSBD"/>
    <property type="match status" value="1"/>
</dbReference>
<dbReference type="EMBL" id="CP022011">
    <property type="protein sequence ID" value="QDJ14033.1"/>
    <property type="molecule type" value="Genomic_DNA"/>
</dbReference>
<dbReference type="InterPro" id="IPR035671">
    <property type="entry name" value="DsbD_gamma"/>
</dbReference>
<keyword evidence="6 18" id="KW-0812">Transmembrane</keyword>
<evidence type="ECO:0000256" key="1">
    <source>
        <dbReference type="ARBA" id="ARBA00004429"/>
    </source>
</evidence>
<evidence type="ECO:0000256" key="11">
    <source>
        <dbReference type="ARBA" id="ARBA00023002"/>
    </source>
</evidence>
<evidence type="ECO:0000256" key="18">
    <source>
        <dbReference type="HAMAP-Rule" id="MF_00399"/>
    </source>
</evidence>
<keyword evidence="9 18" id="KW-0249">Electron transport</keyword>
<reference evidence="19" key="1">
    <citation type="submission" date="2017-06" db="EMBL/GenBank/DDBJ databases">
        <title>Genome sequencing of pathogenic and non-pathogenic strains within Bisgaard taxon 40.</title>
        <authorList>
            <person name="Ladner J.T."/>
            <person name="Lovett S.P."/>
            <person name="Koroleva G."/>
            <person name="Lorch J.M."/>
        </authorList>
    </citation>
    <scope>NUCLEOTIDE SEQUENCE</scope>
    <source>
        <strain evidence="19">27576-1-I1</strain>
    </source>
</reference>
<evidence type="ECO:0000256" key="12">
    <source>
        <dbReference type="ARBA" id="ARBA00023027"/>
    </source>
</evidence>
<dbReference type="InterPro" id="IPR012336">
    <property type="entry name" value="Thioredoxin-like_fold"/>
</dbReference>
<dbReference type="NCBIfam" id="NF001419">
    <property type="entry name" value="PRK00293.1"/>
    <property type="match status" value="1"/>
</dbReference>
<feature type="transmembrane region" description="Helical" evidence="18">
    <location>
        <begin position="179"/>
        <end position="207"/>
    </location>
</feature>
<dbReference type="SUPFAM" id="SSF52833">
    <property type="entry name" value="Thioredoxin-like"/>
    <property type="match status" value="1"/>
</dbReference>
<feature type="transmembrane region" description="Helical" evidence="18">
    <location>
        <begin position="422"/>
        <end position="444"/>
    </location>
</feature>
<dbReference type="PROSITE" id="PS51352">
    <property type="entry name" value="THIOREDOXIN_2"/>
    <property type="match status" value="1"/>
</dbReference>
<evidence type="ECO:0000256" key="16">
    <source>
        <dbReference type="ARBA" id="ARBA00047388"/>
    </source>
</evidence>
<dbReference type="InterPro" id="IPR003834">
    <property type="entry name" value="Cyt_c_assmbl_TM_dom"/>
</dbReference>
<accession>A0A8E3MEW5</accession>
<comment type="catalytic activity">
    <reaction evidence="16 18">
        <text>[protein]-dithiol + NAD(+) = [protein]-disulfide + NADH + H(+)</text>
        <dbReference type="Rhea" id="RHEA:18749"/>
        <dbReference type="Rhea" id="RHEA-COMP:10593"/>
        <dbReference type="Rhea" id="RHEA-COMP:10594"/>
        <dbReference type="ChEBI" id="CHEBI:15378"/>
        <dbReference type="ChEBI" id="CHEBI:29950"/>
        <dbReference type="ChEBI" id="CHEBI:50058"/>
        <dbReference type="ChEBI" id="CHEBI:57540"/>
        <dbReference type="ChEBI" id="CHEBI:57945"/>
        <dbReference type="EC" id="1.8.1.8"/>
    </reaction>
</comment>
<keyword evidence="20" id="KW-1185">Reference proteome</keyword>
<name>A0A8E3MEW5_9PAST</name>
<evidence type="ECO:0000256" key="2">
    <source>
        <dbReference type="ARBA" id="ARBA00007241"/>
    </source>
</evidence>
<evidence type="ECO:0000256" key="8">
    <source>
        <dbReference type="ARBA" id="ARBA00022748"/>
    </source>
</evidence>
<dbReference type="SUPFAM" id="SSF74863">
    <property type="entry name" value="Thiol:disulfide interchange protein DsbD, N-terminal domain (DsbD-alpha)"/>
    <property type="match status" value="1"/>
</dbReference>
<comment type="subcellular location">
    <subcellularLocation>
        <location evidence="1 18">Cell inner membrane</location>
        <topology evidence="1 18">Multi-pass membrane protein</topology>
    </subcellularLocation>
</comment>
<evidence type="ECO:0000256" key="10">
    <source>
        <dbReference type="ARBA" id="ARBA00022989"/>
    </source>
</evidence>
<feature type="transmembrane region" description="Helical" evidence="18">
    <location>
        <begin position="255"/>
        <end position="277"/>
    </location>
</feature>
<dbReference type="RefSeq" id="WP_261919886.1">
    <property type="nucleotide sequence ID" value="NZ_CP022011.1"/>
</dbReference>
<keyword evidence="11 18" id="KW-0560">Oxidoreductase</keyword>
<gene>
    <name evidence="18" type="primary">dsbD</name>
    <name evidence="19" type="ORF">CEP48_00625</name>
</gene>
<keyword evidence="7" id="KW-0732">Signal</keyword>
<comment type="similarity">
    <text evidence="2 18">Belongs to the thioredoxin family. DsbD subfamily.</text>
</comment>
<dbReference type="Gene3D" id="3.40.30.10">
    <property type="entry name" value="Glutaredoxin"/>
    <property type="match status" value="1"/>
</dbReference>
<dbReference type="Pfam" id="PF11412">
    <property type="entry name" value="DsbD_N"/>
    <property type="match status" value="1"/>
</dbReference>
<dbReference type="Proteomes" id="UP000955338">
    <property type="component" value="Chromosome"/>
</dbReference>
<keyword evidence="3 18" id="KW-0813">Transport</keyword>
<feature type="transmembrane region" description="Helical" evidence="18">
    <location>
        <begin position="219"/>
        <end position="243"/>
    </location>
</feature>
<evidence type="ECO:0000313" key="19">
    <source>
        <dbReference type="EMBL" id="QDJ14033.1"/>
    </source>
</evidence>
<feature type="disulfide bond" description="Redox-active" evidence="18">
    <location>
        <begin position="194"/>
        <end position="316"/>
    </location>
</feature>
<sequence>MVRRIFVLLALVLFYSNPAVSGLFSNKRTDYLPVEQAFQLSAERNEKIVQFNWYIAEGYYLYQKELKITENGKILPLKILSNSQEHQDPYFGKTEIFTQQLQLQVVPTNLSPNSILEVSYQGCTEGLCYPPQTDVIKITDLPQISNKTQSSNEQNNFQDRFTTEQQNLAYKLFQHKYAILWFFLLGLGLAFTPCVLPMLPLLSAIVIGRQIRPNSWRALSLSFVYVQGMALTYTILGLVVATVGLPLQIALQSPYVLVSLAILFVILSLSMFGVFTLQLPTRLQTKLTLLSQKQQSGAYGGVFLMGMIAGLVASPCTSAPLSGVLLYVAQSGNLLIGAITLYLLALGMGTPLILVTLFGNKILPKSGVWLNNVKISFGFVMLAVPIFLLSRILPFEWEALLWSGLAVAFFSWVTLKVCRDKWWLQIIGLILIIMSSKPLLDWFWQPQPNQVISHLQFEKINNYDQLQRTLTHNSKPYAMVDFYADWCVACKEFEKYTFSDPKVQLALTDFKVIQIDMTKNSLANKEISEKLKILGLPTILFFDRDGKEIPNSRITGFLDAKEFLQKLKQLQ</sequence>
<dbReference type="Pfam" id="PF13098">
    <property type="entry name" value="Thioredoxin_2"/>
    <property type="match status" value="1"/>
</dbReference>